<dbReference type="SUPFAM" id="SSF53335">
    <property type="entry name" value="S-adenosyl-L-methionine-dependent methyltransferases"/>
    <property type="match status" value="1"/>
</dbReference>
<dbReference type="InterPro" id="IPR007848">
    <property type="entry name" value="Small_mtfrase_dom"/>
</dbReference>
<evidence type="ECO:0000259" key="7">
    <source>
        <dbReference type="Pfam" id="PF08468"/>
    </source>
</evidence>
<dbReference type="Gene3D" id="3.40.50.150">
    <property type="entry name" value="Vaccinia Virus protein VP39"/>
    <property type="match status" value="2"/>
</dbReference>
<dbReference type="PANTHER" id="PTHR47816:SF4">
    <property type="entry name" value="RIBOSOMAL RNA SMALL SUBUNIT METHYLTRANSFERASE C"/>
    <property type="match status" value="1"/>
</dbReference>
<evidence type="ECO:0000256" key="3">
    <source>
        <dbReference type="ARBA" id="ARBA00022603"/>
    </source>
</evidence>
<feature type="domain" description="Methyltransferase small N-terminal" evidence="7">
    <location>
        <begin position="7"/>
        <end position="159"/>
    </location>
</feature>
<accession>A0ABW8ND56</accession>
<evidence type="ECO:0000256" key="2">
    <source>
        <dbReference type="ARBA" id="ARBA00022552"/>
    </source>
</evidence>
<organism evidence="8 9">
    <name type="scientific">Oceanobacter antarcticus</name>
    <dbReference type="NCBI Taxonomy" id="3133425"/>
    <lineage>
        <taxon>Bacteria</taxon>
        <taxon>Pseudomonadati</taxon>
        <taxon>Pseudomonadota</taxon>
        <taxon>Gammaproteobacteria</taxon>
        <taxon>Oceanospirillales</taxon>
        <taxon>Oceanospirillaceae</taxon>
        <taxon>Oceanobacter</taxon>
    </lineage>
</organism>
<dbReference type="EC" id="2.1.1.172" evidence="8"/>
<evidence type="ECO:0000256" key="1">
    <source>
        <dbReference type="ARBA" id="ARBA00022490"/>
    </source>
</evidence>
<keyword evidence="3 8" id="KW-0489">Methyltransferase</keyword>
<dbReference type="EMBL" id="JBBKTX010000001">
    <property type="protein sequence ID" value="MFK4750846.1"/>
    <property type="molecule type" value="Genomic_DNA"/>
</dbReference>
<dbReference type="GO" id="GO:0052916">
    <property type="term" value="F:23S rRNA (guanine(1835)-N(2))-methyltransferase activity"/>
    <property type="evidence" value="ECO:0007669"/>
    <property type="project" value="UniProtKB-EC"/>
</dbReference>
<proteinExistence type="predicted"/>
<dbReference type="PROSITE" id="PS00092">
    <property type="entry name" value="N6_MTASE"/>
    <property type="match status" value="1"/>
</dbReference>
<keyword evidence="4 8" id="KW-0808">Transferase</keyword>
<evidence type="ECO:0000313" key="9">
    <source>
        <dbReference type="Proteomes" id="UP001620597"/>
    </source>
</evidence>
<name>A0ABW8ND56_9GAMM</name>
<keyword evidence="5" id="KW-0949">S-adenosyl-L-methionine</keyword>
<keyword evidence="9" id="KW-1185">Reference proteome</keyword>
<dbReference type="GO" id="GO:0052914">
    <property type="term" value="F:16S rRNA (guanine(1207)-N(2))-methyltransferase activity"/>
    <property type="evidence" value="ECO:0007669"/>
    <property type="project" value="UniProtKB-EC"/>
</dbReference>
<evidence type="ECO:0000259" key="6">
    <source>
        <dbReference type="Pfam" id="PF05175"/>
    </source>
</evidence>
<dbReference type="InterPro" id="IPR002052">
    <property type="entry name" value="DNA_methylase_N6_adenine_CS"/>
</dbReference>
<dbReference type="PANTHER" id="PTHR47816">
    <property type="entry name" value="RIBOSOMAL RNA SMALL SUBUNIT METHYLTRANSFERASE C"/>
    <property type="match status" value="1"/>
</dbReference>
<dbReference type="Pfam" id="PF05175">
    <property type="entry name" value="MTS"/>
    <property type="match status" value="1"/>
</dbReference>
<dbReference type="Proteomes" id="UP001620597">
    <property type="component" value="Unassembled WGS sequence"/>
</dbReference>
<dbReference type="Pfam" id="PF08468">
    <property type="entry name" value="MTS_N"/>
    <property type="match status" value="1"/>
</dbReference>
<keyword evidence="2" id="KW-0698">rRNA processing</keyword>
<keyword evidence="1" id="KW-0963">Cytoplasm</keyword>
<dbReference type="RefSeq" id="WP_416204414.1">
    <property type="nucleotide sequence ID" value="NZ_JBBKTX010000001.1"/>
</dbReference>
<comment type="caution">
    <text evidence="8">The sequence shown here is derived from an EMBL/GenBank/DDBJ whole genome shotgun (WGS) entry which is preliminary data.</text>
</comment>
<dbReference type="InterPro" id="IPR046977">
    <property type="entry name" value="RsmC/RlmG"/>
</dbReference>
<evidence type="ECO:0000313" key="8">
    <source>
        <dbReference type="EMBL" id="MFK4750846.1"/>
    </source>
</evidence>
<reference evidence="8 9" key="1">
    <citation type="submission" date="2024-03" db="EMBL/GenBank/DDBJ databases">
        <title>High-quality draft genome sequence of Oceanobacter sp. wDCs-4.</title>
        <authorList>
            <person name="Dong C."/>
        </authorList>
    </citation>
    <scope>NUCLEOTIDE SEQUENCE [LARGE SCALE GENOMIC DNA]</scope>
    <source>
        <strain evidence="9">wDCs-4</strain>
    </source>
</reference>
<dbReference type="InterPro" id="IPR013675">
    <property type="entry name" value="Mtase_sm_N"/>
</dbReference>
<evidence type="ECO:0000256" key="5">
    <source>
        <dbReference type="ARBA" id="ARBA00022691"/>
    </source>
</evidence>
<dbReference type="EC" id="2.1.1.174" evidence="8"/>
<protein>
    <submittedName>
        <fullName evidence="8">Class I SAM-dependent methyltransferase</fullName>
        <ecNumber evidence="8">2.1.1.172</ecNumber>
        <ecNumber evidence="8">2.1.1.174</ecNumber>
    </submittedName>
</protein>
<evidence type="ECO:0000256" key="4">
    <source>
        <dbReference type="ARBA" id="ARBA00022679"/>
    </source>
</evidence>
<feature type="domain" description="Methyltransferase small" evidence="6">
    <location>
        <begin position="173"/>
        <end position="335"/>
    </location>
</feature>
<dbReference type="CDD" id="cd02440">
    <property type="entry name" value="AdoMet_MTases"/>
    <property type="match status" value="1"/>
</dbReference>
<sequence>MNQAPYQLLTRHPDLLTATTLILTSESDTDPEWLNMVRSAGCRLQTWDWRCYLAMSAALGEDKVTFAIPEAELPDNTERVVIVWPKAKQLAIALVQMLTRVPAHRHLPEVWLVGANDSGGKSINNAIKHLADPLKHDSARHCSLWSALLRPQQQAFNWLALAKATHYDGRDYLSLPGVFSQRALDKGTELLLAQLKPLHGKVLDLGCGCGVLGLSQALRSPDISLTLADTDAFALRSAALNAARLGIQADIIASDGMSQVDGYFETIISNPPFHAGKETDYHFAEQLFASARKQLRAGGKLWVVANRHLPYEEWATHHFSQVEEVATANGFKILRISH</sequence>
<dbReference type="InterPro" id="IPR029063">
    <property type="entry name" value="SAM-dependent_MTases_sf"/>
</dbReference>
<gene>
    <name evidence="8" type="ORF">WG929_00350</name>
</gene>